<dbReference type="AlphaFoldDB" id="A0A542ZPX0"/>
<dbReference type="Gene3D" id="3.10.310.70">
    <property type="match status" value="1"/>
</dbReference>
<dbReference type="InterPro" id="IPR013108">
    <property type="entry name" value="Amidohydro_3"/>
</dbReference>
<dbReference type="Gene3D" id="2.30.40.10">
    <property type="entry name" value="Urease, subunit C, domain 1"/>
    <property type="match status" value="1"/>
</dbReference>
<dbReference type="PANTHER" id="PTHR22642:SF2">
    <property type="entry name" value="PROTEIN LONG AFTER FAR-RED 3"/>
    <property type="match status" value="1"/>
</dbReference>
<evidence type="ECO:0000313" key="3">
    <source>
        <dbReference type="Proteomes" id="UP000316196"/>
    </source>
</evidence>
<evidence type="ECO:0000259" key="1">
    <source>
        <dbReference type="Pfam" id="PF07969"/>
    </source>
</evidence>
<dbReference type="CDD" id="cd01300">
    <property type="entry name" value="YtcJ_like"/>
    <property type="match status" value="1"/>
</dbReference>
<dbReference type="InterPro" id="IPR011059">
    <property type="entry name" value="Metal-dep_hydrolase_composite"/>
</dbReference>
<organism evidence="2 3">
    <name type="scientific">Propioniferax innocua</name>
    <dbReference type="NCBI Taxonomy" id="1753"/>
    <lineage>
        <taxon>Bacteria</taxon>
        <taxon>Bacillati</taxon>
        <taxon>Actinomycetota</taxon>
        <taxon>Actinomycetes</taxon>
        <taxon>Propionibacteriales</taxon>
        <taxon>Propionibacteriaceae</taxon>
        <taxon>Propioniferax</taxon>
    </lineage>
</organism>
<proteinExistence type="predicted"/>
<name>A0A542ZPX0_9ACTN</name>
<comment type="caution">
    <text evidence="2">The sequence shown here is derived from an EMBL/GenBank/DDBJ whole genome shotgun (WGS) entry which is preliminary data.</text>
</comment>
<protein>
    <recommendedName>
        <fullName evidence="1">Amidohydrolase 3 domain-containing protein</fullName>
    </recommendedName>
</protein>
<dbReference type="Gene3D" id="3.20.20.140">
    <property type="entry name" value="Metal-dependent hydrolases"/>
    <property type="match status" value="1"/>
</dbReference>
<gene>
    <name evidence="2" type="ORF">FB460_0141</name>
</gene>
<evidence type="ECO:0000313" key="2">
    <source>
        <dbReference type="EMBL" id="TQL62367.1"/>
    </source>
</evidence>
<dbReference type="RefSeq" id="WP_142092228.1">
    <property type="nucleotide sequence ID" value="NZ_BAAAMD010000003.1"/>
</dbReference>
<dbReference type="Pfam" id="PF07969">
    <property type="entry name" value="Amidohydro_3"/>
    <property type="match status" value="1"/>
</dbReference>
<dbReference type="EMBL" id="VFOR01000001">
    <property type="protein sequence ID" value="TQL62367.1"/>
    <property type="molecule type" value="Genomic_DNA"/>
</dbReference>
<dbReference type="PANTHER" id="PTHR22642">
    <property type="entry name" value="IMIDAZOLONEPROPIONASE"/>
    <property type="match status" value="1"/>
</dbReference>
<dbReference type="Proteomes" id="UP000316196">
    <property type="component" value="Unassembled WGS sequence"/>
</dbReference>
<dbReference type="InterPro" id="IPR032466">
    <property type="entry name" value="Metal_Hydrolase"/>
</dbReference>
<dbReference type="SUPFAM" id="SSF51556">
    <property type="entry name" value="Metallo-dependent hydrolases"/>
    <property type="match status" value="1"/>
</dbReference>
<dbReference type="SUPFAM" id="SSF51338">
    <property type="entry name" value="Composite domain of metallo-dependent hydrolases"/>
    <property type="match status" value="1"/>
</dbReference>
<dbReference type="InterPro" id="IPR033932">
    <property type="entry name" value="YtcJ-like"/>
</dbReference>
<accession>A0A542ZPX0</accession>
<dbReference type="GO" id="GO:0016810">
    <property type="term" value="F:hydrolase activity, acting on carbon-nitrogen (but not peptide) bonds"/>
    <property type="evidence" value="ECO:0007669"/>
    <property type="project" value="InterPro"/>
</dbReference>
<sequence>MIVLTGCTLAGIGPAALAIDGGRIAWVGDPAKAVTLGAPVIDLEARLGPTLVAPAFVDAHAHILLTGRGLAGVRCDDVTSAAELLARVAQRREEESGGIITGQGWDDFDWPEGRPPTMAELDRAAGDTPVMLTRVEVHSALVNSAFVDRVPGLRDAAGFQSDGFIRRDAFHLAGEGASKLYTASQRSAHAGLAMDEALSCGIGTIHEMSAPHLGPWEDLTLIRNEAEQRRMRVPLYWGEQADDDLVAEALRFGVRGLAGDLNCDGALGSRTACLSHGYHDDQDTTGFRYIDPEQLAEHVIACTKAGLQAGFHCIGDVGVSSSVESMRRAADALSPELVRRARHRLEHVEMASDADIATMAELGVIGSMQPMFDAWWGGPGGLYDDRLGPDRPALDRIGSMQRAGVPLAFGSDAPVTPFSGWKVIRAAVNHWREEERVNVAEAVHAATAGAHFAGFEPESAAGLGTFRVGAPADLAIWTANDMEGAWPVLEMNAMLPTCAATLVAGHPAYDDRGIFAER</sequence>
<feature type="domain" description="Amidohydrolase 3" evidence="1">
    <location>
        <begin position="51"/>
        <end position="483"/>
    </location>
</feature>
<dbReference type="OrthoDB" id="3238066at2"/>
<keyword evidence="3" id="KW-1185">Reference proteome</keyword>
<reference evidence="2 3" key="1">
    <citation type="submission" date="2019-06" db="EMBL/GenBank/DDBJ databases">
        <title>Sequencing the genomes of 1000 actinobacteria strains.</title>
        <authorList>
            <person name="Klenk H.-P."/>
        </authorList>
    </citation>
    <scope>NUCLEOTIDE SEQUENCE [LARGE SCALE GENOMIC DNA]</scope>
    <source>
        <strain evidence="2 3">DSM 8251</strain>
    </source>
</reference>